<keyword evidence="8" id="KW-1185">Reference proteome</keyword>
<comment type="catalytic activity">
    <reaction evidence="4 6">
        <text>N(6)-(dimethylallyl)adenosine 5'-phosphate + H2O = N(6)-dimethylallyladenine + D-ribose 5-phosphate</text>
        <dbReference type="Rhea" id="RHEA:48560"/>
        <dbReference type="ChEBI" id="CHEBI:15377"/>
        <dbReference type="ChEBI" id="CHEBI:17660"/>
        <dbReference type="ChEBI" id="CHEBI:57526"/>
        <dbReference type="ChEBI" id="CHEBI:78346"/>
        <dbReference type="EC" id="3.2.2.n1"/>
    </reaction>
</comment>
<dbReference type="Pfam" id="PF03641">
    <property type="entry name" value="Lysine_decarbox"/>
    <property type="match status" value="1"/>
</dbReference>
<comment type="function">
    <text evidence="6">Cytokinin-activating enzyme working in the direct activation pathway. Phosphoribohydrolase that converts inactive cytokinin nucleotides to the biologically active free-base forms.</text>
</comment>
<dbReference type="PANTHER" id="PTHR31223:SF70">
    <property type="entry name" value="LOG FAMILY PROTEIN YJL055W"/>
    <property type="match status" value="1"/>
</dbReference>
<keyword evidence="3 6" id="KW-0203">Cytokinin biosynthesis</keyword>
<dbReference type="EC" id="3.2.2.n1" evidence="2 6"/>
<dbReference type="Proteomes" id="UP000075714">
    <property type="component" value="Unassembled WGS sequence"/>
</dbReference>
<evidence type="ECO:0000256" key="4">
    <source>
        <dbReference type="ARBA" id="ARBA00047718"/>
    </source>
</evidence>
<dbReference type="GO" id="GO:0005829">
    <property type="term" value="C:cytosol"/>
    <property type="evidence" value="ECO:0007669"/>
    <property type="project" value="TreeGrafter"/>
</dbReference>
<comment type="caution">
    <text evidence="7">The sequence shown here is derived from an EMBL/GenBank/DDBJ whole genome shotgun (WGS) entry which is preliminary data.</text>
</comment>
<reference evidence="8" key="1">
    <citation type="journal article" date="2016" name="Nat. Commun.">
        <title>The Gonium pectorale genome demonstrates co-option of cell cycle regulation during the evolution of multicellularity.</title>
        <authorList>
            <person name="Hanschen E.R."/>
            <person name="Marriage T.N."/>
            <person name="Ferris P.J."/>
            <person name="Hamaji T."/>
            <person name="Toyoda A."/>
            <person name="Fujiyama A."/>
            <person name="Neme R."/>
            <person name="Noguchi H."/>
            <person name="Minakuchi Y."/>
            <person name="Suzuki M."/>
            <person name="Kawai-Toyooka H."/>
            <person name="Smith D.R."/>
            <person name="Sparks H."/>
            <person name="Anderson J."/>
            <person name="Bakaric R."/>
            <person name="Luria V."/>
            <person name="Karger A."/>
            <person name="Kirschner M.W."/>
            <person name="Durand P.M."/>
            <person name="Michod R.E."/>
            <person name="Nozaki H."/>
            <person name="Olson B.J."/>
        </authorList>
    </citation>
    <scope>NUCLEOTIDE SEQUENCE [LARGE SCALE GENOMIC DNA]</scope>
    <source>
        <strain evidence="8">NIES-2863</strain>
    </source>
</reference>
<dbReference type="NCBIfam" id="TIGR00730">
    <property type="entry name" value="Rossman fold protein, TIGR00730 family"/>
    <property type="match status" value="1"/>
</dbReference>
<comment type="similarity">
    <text evidence="1 6">Belongs to the LOG family.</text>
</comment>
<evidence type="ECO:0000313" key="7">
    <source>
        <dbReference type="EMBL" id="KXZ54676.1"/>
    </source>
</evidence>
<dbReference type="SUPFAM" id="SSF102405">
    <property type="entry name" value="MCP/YpsA-like"/>
    <property type="match status" value="1"/>
</dbReference>
<sequence>MSTSTDGADSRQLLKICVFCGASTGSDPRYMAAAKALGEHLVQQKIGLVYGGGTVGLMGEIARTVEAGLGEEGVMGVIPEALTPREVSGALIGKTHIVPDMHSRKALMAQHADGFIAMPGGFGTLEELMEVLTWQQLGFHSKPIGLLNMCGFFDPLLAFFKHAVAEGFVKPQYNTVLVSSDPAELVQMMRDFKPPVSLVASALNSSVPVGVDVSVSSQQAEAEAGAVSKEQAGR</sequence>
<dbReference type="InterPro" id="IPR005269">
    <property type="entry name" value="LOG"/>
</dbReference>
<dbReference type="InterPro" id="IPR031100">
    <property type="entry name" value="LOG_fam"/>
</dbReference>
<evidence type="ECO:0000256" key="2">
    <source>
        <dbReference type="ARBA" id="ARBA00012205"/>
    </source>
</evidence>
<comment type="catalytic activity">
    <reaction evidence="5 6">
        <text>9-ribosyl-trans-zeatin 5'-phosphate + H2O = trans-zeatin + D-ribose 5-phosphate</text>
        <dbReference type="Rhea" id="RHEA:48564"/>
        <dbReference type="ChEBI" id="CHEBI:15377"/>
        <dbReference type="ChEBI" id="CHEBI:16522"/>
        <dbReference type="ChEBI" id="CHEBI:78346"/>
        <dbReference type="ChEBI" id="CHEBI:87947"/>
        <dbReference type="EC" id="3.2.2.n1"/>
    </reaction>
</comment>
<dbReference type="GO" id="GO:0102682">
    <property type="term" value="F:cytokinin riboside 5'-monophosphate phosphoribohydrolase activity"/>
    <property type="evidence" value="ECO:0007669"/>
    <property type="project" value="RHEA"/>
</dbReference>
<dbReference type="PANTHER" id="PTHR31223">
    <property type="entry name" value="LOG FAMILY PROTEIN YJL055W"/>
    <property type="match status" value="1"/>
</dbReference>
<evidence type="ECO:0000256" key="6">
    <source>
        <dbReference type="RuleBase" id="RU363015"/>
    </source>
</evidence>
<evidence type="ECO:0000313" key="8">
    <source>
        <dbReference type="Proteomes" id="UP000075714"/>
    </source>
</evidence>
<accession>A0A150GXP2</accession>
<dbReference type="Gene3D" id="3.40.50.450">
    <property type="match status" value="1"/>
</dbReference>
<dbReference type="GO" id="GO:0005634">
    <property type="term" value="C:nucleus"/>
    <property type="evidence" value="ECO:0007669"/>
    <property type="project" value="TreeGrafter"/>
</dbReference>
<dbReference type="GO" id="GO:0009691">
    <property type="term" value="P:cytokinin biosynthetic process"/>
    <property type="evidence" value="ECO:0007669"/>
    <property type="project" value="UniProtKB-UniRule"/>
</dbReference>
<gene>
    <name evidence="7" type="ORF">GPECTOR_4g742</name>
</gene>
<dbReference type="STRING" id="33097.A0A150GXP2"/>
<evidence type="ECO:0000256" key="5">
    <source>
        <dbReference type="ARBA" id="ARBA00049153"/>
    </source>
</evidence>
<keyword evidence="6" id="KW-0378">Hydrolase</keyword>
<dbReference type="OrthoDB" id="414463at2759"/>
<dbReference type="EMBL" id="LSYV01000005">
    <property type="protein sequence ID" value="KXZ54676.1"/>
    <property type="molecule type" value="Genomic_DNA"/>
</dbReference>
<organism evidence="7 8">
    <name type="scientific">Gonium pectorale</name>
    <name type="common">Green alga</name>
    <dbReference type="NCBI Taxonomy" id="33097"/>
    <lineage>
        <taxon>Eukaryota</taxon>
        <taxon>Viridiplantae</taxon>
        <taxon>Chlorophyta</taxon>
        <taxon>core chlorophytes</taxon>
        <taxon>Chlorophyceae</taxon>
        <taxon>CS clade</taxon>
        <taxon>Chlamydomonadales</taxon>
        <taxon>Volvocaceae</taxon>
        <taxon>Gonium</taxon>
    </lineage>
</organism>
<protein>
    <recommendedName>
        <fullName evidence="2 6">Cytokinin riboside 5'-monophosphate phosphoribohydrolase</fullName>
        <ecNumber evidence="2 6">3.2.2.n1</ecNumber>
    </recommendedName>
</protein>
<evidence type="ECO:0000256" key="3">
    <source>
        <dbReference type="ARBA" id="ARBA00022712"/>
    </source>
</evidence>
<name>A0A150GXP2_GONPE</name>
<proteinExistence type="inferred from homology"/>
<dbReference type="AlphaFoldDB" id="A0A150GXP2"/>
<evidence type="ECO:0000256" key="1">
    <source>
        <dbReference type="ARBA" id="ARBA00006763"/>
    </source>
</evidence>